<dbReference type="SMART" id="SM00164">
    <property type="entry name" value="TBC"/>
    <property type="match status" value="1"/>
</dbReference>
<dbReference type="PANTHER" id="PTHR16110">
    <property type="entry name" value="TBC1 DOMAIN FAMILY MEMBER 19"/>
    <property type="match status" value="1"/>
</dbReference>
<proteinExistence type="predicted"/>
<dbReference type="GeneID" id="100160931"/>
<sequence>MEELKDKSLHLTAEKLAEELQKMDIYNEFYEDLQMLAASQDVSIDDFKKTLVQAVNIGSMETNLRNAVFHWLRSHGNNKQIVVRDEITSRESLDYLRKAQITWERRIQKSLESMCEEIGINLSCLRSSADRDEMLQKWNELSTYNTSLERLRPVYAPKDFLEVLFSLHNPNYRMISDDMIWDFTYLPLKVKTLPELRHHYRDLATADLLLGLTCCQCLTTLSCGSTSQGEQERIALGEKVLQHQHAPVCQEFLKLGAPRSLRGKLWAQILGSSVKTSEQHYSELKQRVLHFDMLIDKLITKDVQLTACNDDQYFVFEDVLHQIMLCFTRDTDVLSVFNNSTSHPILTSLKGKPPIEAIYPPNGIIPFHGFTMYAAPVCYLFNDPVPLYYTFRAFYLRYWFRLHVISSHPQSILGLCILFQRLLQRHETKIWSHFMSHNIHPIRVVFKWIMKGFSGHLLPEQLLNLWDMVIAYDSLEVLPLLAVAILSFRKDNLLQVNTLQNVDSVLVDLSSLNVMSLLQLALKGPIKM</sequence>
<dbReference type="PROSITE" id="PS50086">
    <property type="entry name" value="TBC_RABGAP"/>
    <property type="match status" value="1"/>
</dbReference>
<evidence type="ECO:0000259" key="1">
    <source>
        <dbReference type="PROSITE" id="PS50086"/>
    </source>
</evidence>
<reference evidence="3" key="1">
    <citation type="submission" date="2010-06" db="EMBL/GenBank/DDBJ databases">
        <authorList>
            <person name="Jiang H."/>
            <person name="Abraham K."/>
            <person name="Ali S."/>
            <person name="Alsbrooks S.L."/>
            <person name="Anim B.N."/>
            <person name="Anosike U.S."/>
            <person name="Attaway T."/>
            <person name="Bandaranaike D.P."/>
            <person name="Battles P.K."/>
            <person name="Bell S.N."/>
            <person name="Bell A.V."/>
            <person name="Beltran B."/>
            <person name="Bickham C."/>
            <person name="Bustamante Y."/>
            <person name="Caleb T."/>
            <person name="Canada A."/>
            <person name="Cardenas V."/>
            <person name="Carter K."/>
            <person name="Chacko J."/>
            <person name="Chandrabose M.N."/>
            <person name="Chavez D."/>
            <person name="Chavez A."/>
            <person name="Chen L."/>
            <person name="Chu H.-S."/>
            <person name="Claassen K.J."/>
            <person name="Cockrell R."/>
            <person name="Collins M."/>
            <person name="Cooper J.A."/>
            <person name="Cree A."/>
            <person name="Curry S.M."/>
            <person name="Da Y."/>
            <person name="Dao M.D."/>
            <person name="Das B."/>
            <person name="Davila M.-L."/>
            <person name="Davy-Carroll L."/>
            <person name="Denson S."/>
            <person name="Dinh H."/>
            <person name="Ebong V.E."/>
            <person name="Edwards J.R."/>
            <person name="Egan A."/>
            <person name="El-Daye J."/>
            <person name="Escobedo L."/>
            <person name="Fernandez S."/>
            <person name="Fernando P.R."/>
            <person name="Flagg N."/>
            <person name="Forbes L.D."/>
            <person name="Fowler R.G."/>
            <person name="Fu Q."/>
            <person name="Gabisi R.A."/>
            <person name="Ganer J."/>
            <person name="Garbino Pronczuk A."/>
            <person name="Garcia R.M."/>
            <person name="Garner T."/>
            <person name="Garrett T.E."/>
            <person name="Gonzalez D.A."/>
            <person name="Hamid H."/>
            <person name="Hawkins E.S."/>
            <person name="Hirani K."/>
            <person name="Hogues M.E."/>
            <person name="Hollins B."/>
            <person name="Hsiao C.-H."/>
            <person name="Jabil R."/>
            <person name="James M.L."/>
            <person name="Jhangiani S.N."/>
            <person name="Johnson B."/>
            <person name="Johnson Q."/>
            <person name="Joshi V."/>
            <person name="Kalu J.B."/>
            <person name="Kam C."/>
            <person name="Kashfia A."/>
            <person name="Keebler J."/>
            <person name="Kisamo H."/>
            <person name="Kovar C.L."/>
            <person name="Lago L.A."/>
            <person name="Lai C.-Y."/>
            <person name="Laidlaw J."/>
            <person name="Lara F."/>
            <person name="Le T.-K."/>
            <person name="Lee S.L."/>
            <person name="Legall F.H."/>
            <person name="Lemon S.J."/>
            <person name="Lewis L.R."/>
            <person name="Li B."/>
            <person name="Liu Y."/>
            <person name="Liu Y.-S."/>
            <person name="Lopez J."/>
            <person name="Lozado R.J."/>
            <person name="Lu J."/>
            <person name="Madu R.C."/>
            <person name="Maheshwari M."/>
            <person name="Maheshwari R."/>
            <person name="Malloy K."/>
            <person name="Martinez E."/>
            <person name="Mathew T."/>
            <person name="Mercado I.C."/>
            <person name="Mercado C."/>
            <person name="Meyer B."/>
            <person name="Montgomery K."/>
            <person name="Morgan M.B."/>
            <person name="Munidasa M."/>
            <person name="Nazareth L.V."/>
            <person name="Nelson J."/>
            <person name="Ng B.M."/>
            <person name="Nguyen N.B."/>
            <person name="Nguyen P.Q."/>
            <person name="Nguyen T."/>
            <person name="Obregon M."/>
            <person name="Okwuonu G.O."/>
            <person name="Onwere C.G."/>
            <person name="Orozco G."/>
            <person name="Parra A."/>
            <person name="Patel S."/>
            <person name="Patil S."/>
            <person name="Perez A."/>
            <person name="Perez Y."/>
            <person name="Pham C."/>
            <person name="Primus E.L."/>
            <person name="Pu L.-L."/>
            <person name="Puazo M."/>
            <person name="Qin X."/>
            <person name="Quiroz J.B."/>
            <person name="Reese J."/>
            <person name="Richards S."/>
            <person name="Rives C.M."/>
            <person name="Robberts R."/>
            <person name="Ruiz S.J."/>
            <person name="Ruiz M.J."/>
            <person name="Santibanez J."/>
            <person name="Schneider B.W."/>
            <person name="Sisson I."/>
            <person name="Smith M."/>
            <person name="Sodergren E."/>
            <person name="Song X.-Z."/>
            <person name="Song B.B."/>
            <person name="Summersgill H."/>
            <person name="Thelus R."/>
            <person name="Thornton R.D."/>
            <person name="Trejos Z.Y."/>
            <person name="Usmani K."/>
            <person name="Vattathil S."/>
            <person name="Villasana D."/>
            <person name="Walker D.L."/>
            <person name="Wang S."/>
            <person name="Wang K."/>
            <person name="White C.S."/>
            <person name="Williams A.C."/>
            <person name="Williamson J."/>
            <person name="Wilson K."/>
            <person name="Woghiren I.O."/>
            <person name="Woodworth J.R."/>
            <person name="Worley K.C."/>
            <person name="Wright R.A."/>
            <person name="Wu W."/>
            <person name="Young L."/>
            <person name="Zhang L."/>
            <person name="Zhang J."/>
            <person name="Zhu Y."/>
            <person name="Muzny D.M."/>
            <person name="Weinstock G."/>
            <person name="Gibbs R.A."/>
        </authorList>
    </citation>
    <scope>NUCLEOTIDE SEQUENCE [LARGE SCALE GENOMIC DNA]</scope>
    <source>
        <strain evidence="3">LSR1</strain>
    </source>
</reference>
<organism evidence="2 3">
    <name type="scientific">Acyrthosiphon pisum</name>
    <name type="common">Pea aphid</name>
    <dbReference type="NCBI Taxonomy" id="7029"/>
    <lineage>
        <taxon>Eukaryota</taxon>
        <taxon>Metazoa</taxon>
        <taxon>Ecdysozoa</taxon>
        <taxon>Arthropoda</taxon>
        <taxon>Hexapoda</taxon>
        <taxon>Insecta</taxon>
        <taxon>Pterygota</taxon>
        <taxon>Neoptera</taxon>
        <taxon>Paraneoptera</taxon>
        <taxon>Hemiptera</taxon>
        <taxon>Sternorrhyncha</taxon>
        <taxon>Aphidomorpha</taxon>
        <taxon>Aphidoidea</taxon>
        <taxon>Aphididae</taxon>
        <taxon>Macrosiphini</taxon>
        <taxon>Acyrthosiphon</taxon>
    </lineage>
</organism>
<dbReference type="OrthoDB" id="10249775at2759"/>
<evidence type="ECO:0000313" key="2">
    <source>
        <dbReference type="EnsemblMetazoa" id="XP_008183942.1"/>
    </source>
</evidence>
<dbReference type="Pfam" id="PF00566">
    <property type="entry name" value="RabGAP-TBC"/>
    <property type="match status" value="1"/>
</dbReference>
<dbReference type="PANTHER" id="PTHR16110:SF1">
    <property type="entry name" value="TBC1 DOMAIN FAMILY MEMBER 19"/>
    <property type="match status" value="1"/>
</dbReference>
<evidence type="ECO:0000313" key="3">
    <source>
        <dbReference type="Proteomes" id="UP000007819"/>
    </source>
</evidence>
<dbReference type="SUPFAM" id="SSF47923">
    <property type="entry name" value="Ypt/Rab-GAP domain of gyp1p"/>
    <property type="match status" value="1"/>
</dbReference>
<name>A0A8R2B6J3_ACYPI</name>
<dbReference type="AlphaFoldDB" id="A0A8R2B6J3"/>
<dbReference type="RefSeq" id="XP_008183942.1">
    <property type="nucleotide sequence ID" value="XM_008185720.2"/>
</dbReference>
<dbReference type="InterPro" id="IPR042507">
    <property type="entry name" value="TBC1D19"/>
</dbReference>
<dbReference type="InterPro" id="IPR000195">
    <property type="entry name" value="Rab-GAP-TBC_dom"/>
</dbReference>
<feature type="domain" description="Rab-GAP TBC" evidence="1">
    <location>
        <begin position="256"/>
        <end position="473"/>
    </location>
</feature>
<dbReference type="EnsemblMetazoa" id="XM_008185720.3">
    <property type="protein sequence ID" value="XP_008183942.1"/>
    <property type="gene ID" value="LOC100160931"/>
</dbReference>
<accession>A0A8R2B6J3</accession>
<dbReference type="OMA" id="VFKWIMR"/>
<dbReference type="Gene3D" id="1.10.472.80">
    <property type="entry name" value="Ypt/Rab-GAP domain of gyp1p, domain 3"/>
    <property type="match status" value="1"/>
</dbReference>
<dbReference type="InterPro" id="IPR035969">
    <property type="entry name" value="Rab-GAP_TBC_sf"/>
</dbReference>
<reference evidence="2" key="2">
    <citation type="submission" date="2022-06" db="UniProtKB">
        <authorList>
            <consortium name="EnsemblMetazoa"/>
        </authorList>
    </citation>
    <scope>IDENTIFICATION</scope>
</reference>
<protein>
    <recommendedName>
        <fullName evidence="1">Rab-GAP TBC domain-containing protein</fullName>
    </recommendedName>
</protein>
<dbReference type="Proteomes" id="UP000007819">
    <property type="component" value="Chromosome A2"/>
</dbReference>
<dbReference type="KEGG" id="api:100160931"/>
<keyword evidence="3" id="KW-1185">Reference proteome</keyword>